<accession>A0A5N7AN66</accession>
<dbReference type="Proteomes" id="UP000326198">
    <property type="component" value="Unassembled WGS sequence"/>
</dbReference>
<evidence type="ECO:0000313" key="1">
    <source>
        <dbReference type="EMBL" id="KAE8371332.1"/>
    </source>
</evidence>
<keyword evidence="2" id="KW-1185">Reference proteome</keyword>
<sequence>MPIKGFIRIVRNGCPAFAWSILRGLKRAGIMGNGAVRSVFQSPSIPILLSGQVRERHSHQVIFTCRRDHFCSLHHVCEAIHLIVLSSHRHSAEVPTCQRGPARERDLLGDYCPSSSSSFSAHRFMDYGVWNCNWQVRPAVSVRNDQCCY</sequence>
<dbReference type="EMBL" id="ML736437">
    <property type="protein sequence ID" value="KAE8371332.1"/>
    <property type="molecule type" value="Genomic_DNA"/>
</dbReference>
<dbReference type="AlphaFoldDB" id="A0A5N7AN66"/>
<gene>
    <name evidence="1" type="ORF">BDV26DRAFT_134262</name>
</gene>
<reference evidence="1 2" key="1">
    <citation type="submission" date="2019-04" db="EMBL/GenBank/DDBJ databases">
        <title>Friends and foes A comparative genomics studyof 23 Aspergillus species from section Flavi.</title>
        <authorList>
            <consortium name="DOE Joint Genome Institute"/>
            <person name="Kjaerbolling I."/>
            <person name="Vesth T."/>
            <person name="Frisvad J.C."/>
            <person name="Nybo J.L."/>
            <person name="Theobald S."/>
            <person name="Kildgaard S."/>
            <person name="Isbrandt T."/>
            <person name="Kuo A."/>
            <person name="Sato A."/>
            <person name="Lyhne E.K."/>
            <person name="Kogle M.E."/>
            <person name="Wiebenga A."/>
            <person name="Kun R.S."/>
            <person name="Lubbers R.J."/>
            <person name="Makela M.R."/>
            <person name="Barry K."/>
            <person name="Chovatia M."/>
            <person name="Clum A."/>
            <person name="Daum C."/>
            <person name="Haridas S."/>
            <person name="He G."/>
            <person name="LaButti K."/>
            <person name="Lipzen A."/>
            <person name="Mondo S."/>
            <person name="Riley R."/>
            <person name="Salamov A."/>
            <person name="Simmons B.A."/>
            <person name="Magnuson J.K."/>
            <person name="Henrissat B."/>
            <person name="Mortensen U.H."/>
            <person name="Larsen T.O."/>
            <person name="Devries R.P."/>
            <person name="Grigoriev I.V."/>
            <person name="Machida M."/>
            <person name="Baker S.E."/>
            <person name="Andersen M.R."/>
        </authorList>
    </citation>
    <scope>NUCLEOTIDE SEQUENCE [LARGE SCALE GENOMIC DNA]</scope>
    <source>
        <strain evidence="1 2">IBT 29228</strain>
    </source>
</reference>
<name>A0A5N7AN66_9EURO</name>
<proteinExistence type="predicted"/>
<evidence type="ECO:0000313" key="2">
    <source>
        <dbReference type="Proteomes" id="UP000326198"/>
    </source>
</evidence>
<organism evidence="1 2">
    <name type="scientific">Aspergillus bertholletiae</name>
    <dbReference type="NCBI Taxonomy" id="1226010"/>
    <lineage>
        <taxon>Eukaryota</taxon>
        <taxon>Fungi</taxon>
        <taxon>Dikarya</taxon>
        <taxon>Ascomycota</taxon>
        <taxon>Pezizomycotina</taxon>
        <taxon>Eurotiomycetes</taxon>
        <taxon>Eurotiomycetidae</taxon>
        <taxon>Eurotiales</taxon>
        <taxon>Aspergillaceae</taxon>
        <taxon>Aspergillus</taxon>
        <taxon>Aspergillus subgen. Circumdati</taxon>
    </lineage>
</organism>
<protein>
    <submittedName>
        <fullName evidence="1">Uncharacterized protein</fullName>
    </submittedName>
</protein>